<dbReference type="RefSeq" id="WP_088154253.1">
    <property type="nucleotide sequence ID" value="NZ_NHON01000063.1"/>
</dbReference>
<proteinExistence type="predicted"/>
<dbReference type="OrthoDB" id="9814509at2"/>
<dbReference type="GO" id="GO:0016829">
    <property type="term" value="F:lyase activity"/>
    <property type="evidence" value="ECO:0007669"/>
    <property type="project" value="UniProtKB-KW"/>
</dbReference>
<dbReference type="InterPro" id="IPR038058">
    <property type="entry name" value="PhnH-like_sp"/>
</dbReference>
<protein>
    <submittedName>
        <fullName evidence="1">Phosphonate C-P lyase system protein PhnH</fullName>
    </submittedName>
</protein>
<dbReference type="STRING" id="1122125.GCA_000423185_04124"/>
<accession>A0A211ZG49</accession>
<dbReference type="GO" id="GO:0019634">
    <property type="term" value="P:organic phosphonate metabolic process"/>
    <property type="evidence" value="ECO:0007669"/>
    <property type="project" value="InterPro"/>
</dbReference>
<sequence length="201" mass="20889">MTAILDSAALLPGFADPVLGSQSVFRAVLDAMSRPGRPVACPEPLAAPAPLGRAMTAAALTLVDFDTPLWLDPALATPAVQSFLRFHTGAPLVADPATAAFLLVADAAALPRLGGLALGEDRYPDRSATLVVEVPALDGPEAGRFTGPGIETAEPVRIAGLPAWFREDWAANGAAYPLGVDLLLTCGDRMLGLPRTNRWEG</sequence>
<dbReference type="PIRSF" id="PIRSF020680">
    <property type="entry name" value="PhnH"/>
    <property type="match status" value="1"/>
</dbReference>
<name>A0A211ZG49_9PROT</name>
<reference evidence="2" key="1">
    <citation type="submission" date="2017-05" db="EMBL/GenBank/DDBJ databases">
        <authorList>
            <person name="Macchi M."/>
            <person name="Festa S."/>
            <person name="Coppotelli B.M."/>
            <person name="Morelli I.S."/>
        </authorList>
    </citation>
    <scope>NUCLEOTIDE SEQUENCE [LARGE SCALE GENOMIC DNA]</scope>
    <source>
        <strain evidence="2">I</strain>
    </source>
</reference>
<dbReference type="EMBL" id="NHON01000063">
    <property type="protein sequence ID" value="OWJ64259.1"/>
    <property type="molecule type" value="Genomic_DNA"/>
</dbReference>
<evidence type="ECO:0000313" key="2">
    <source>
        <dbReference type="Proteomes" id="UP000196655"/>
    </source>
</evidence>
<keyword evidence="2" id="KW-1185">Reference proteome</keyword>
<dbReference type="NCBIfam" id="TIGR03292">
    <property type="entry name" value="PhnH_redo"/>
    <property type="match status" value="1"/>
</dbReference>
<dbReference type="InterPro" id="IPR008772">
    <property type="entry name" value="Phosphonate_metab_PhnH"/>
</dbReference>
<evidence type="ECO:0000313" key="1">
    <source>
        <dbReference type="EMBL" id="OWJ64259.1"/>
    </source>
</evidence>
<dbReference type="Pfam" id="PF05845">
    <property type="entry name" value="PhnH"/>
    <property type="match status" value="1"/>
</dbReference>
<comment type="caution">
    <text evidence="1">The sequence shown here is derived from an EMBL/GenBank/DDBJ whole genome shotgun (WGS) entry which is preliminary data.</text>
</comment>
<dbReference type="Proteomes" id="UP000196655">
    <property type="component" value="Unassembled WGS sequence"/>
</dbReference>
<gene>
    <name evidence="1" type="ORF">BWR60_25495</name>
</gene>
<dbReference type="AlphaFoldDB" id="A0A211ZG49"/>
<keyword evidence="1" id="KW-0456">Lyase</keyword>
<organism evidence="1 2">
    <name type="scientific">Inquilinus limosus</name>
    <dbReference type="NCBI Taxonomy" id="171674"/>
    <lineage>
        <taxon>Bacteria</taxon>
        <taxon>Pseudomonadati</taxon>
        <taxon>Pseudomonadota</taxon>
        <taxon>Alphaproteobacteria</taxon>
        <taxon>Rhodospirillales</taxon>
        <taxon>Rhodospirillaceae</taxon>
        <taxon>Inquilinus</taxon>
    </lineage>
</organism>
<dbReference type="Gene3D" id="3.40.50.11310">
    <property type="entry name" value="Bacterial phosphonate metabolism protein PhnH"/>
    <property type="match status" value="1"/>
</dbReference>
<dbReference type="SUPFAM" id="SSF159709">
    <property type="entry name" value="PhnH-like"/>
    <property type="match status" value="1"/>
</dbReference>